<dbReference type="SUPFAM" id="SSF55120">
    <property type="entry name" value="Pseudouridine synthase"/>
    <property type="match status" value="1"/>
</dbReference>
<dbReference type="InterPro" id="IPR006225">
    <property type="entry name" value="PsdUridine_synth_RluC/D"/>
</dbReference>
<proteinExistence type="inferred from homology"/>
<comment type="caution">
    <text evidence="7">The sequence shown here is derived from an EMBL/GenBank/DDBJ whole genome shotgun (WGS) entry which is preliminary data.</text>
</comment>
<keyword evidence="3 5" id="KW-0413">Isomerase</keyword>
<dbReference type="InterPro" id="IPR050188">
    <property type="entry name" value="RluA_PseudoU_synthase"/>
</dbReference>
<gene>
    <name evidence="7" type="ORF">HZY91_00905</name>
</gene>
<feature type="domain" description="RNA-binding S4" evidence="6">
    <location>
        <begin position="17"/>
        <end position="79"/>
    </location>
</feature>
<evidence type="ECO:0000256" key="1">
    <source>
        <dbReference type="ARBA" id="ARBA00000073"/>
    </source>
</evidence>
<name>A0ABS0LN24_9LACT</name>
<dbReference type="InterPro" id="IPR036986">
    <property type="entry name" value="S4_RNA-bd_sf"/>
</dbReference>
<dbReference type="SMART" id="SM00363">
    <property type="entry name" value="S4"/>
    <property type="match status" value="1"/>
</dbReference>
<organism evidence="7 8">
    <name type="scientific">Facklamia lactis</name>
    <dbReference type="NCBI Taxonomy" id="2749967"/>
    <lineage>
        <taxon>Bacteria</taxon>
        <taxon>Bacillati</taxon>
        <taxon>Bacillota</taxon>
        <taxon>Bacilli</taxon>
        <taxon>Lactobacillales</taxon>
        <taxon>Aerococcaceae</taxon>
        <taxon>Facklamia</taxon>
    </lineage>
</organism>
<dbReference type="EC" id="5.4.99.-" evidence="5"/>
<dbReference type="Proteomes" id="UP000721415">
    <property type="component" value="Unassembled WGS sequence"/>
</dbReference>
<evidence type="ECO:0000256" key="3">
    <source>
        <dbReference type="ARBA" id="ARBA00023235"/>
    </source>
</evidence>
<dbReference type="RefSeq" id="WP_197113719.1">
    <property type="nucleotide sequence ID" value="NZ_JACBXQ010000001.1"/>
</dbReference>
<evidence type="ECO:0000313" key="8">
    <source>
        <dbReference type="Proteomes" id="UP000721415"/>
    </source>
</evidence>
<keyword evidence="8" id="KW-1185">Reference proteome</keyword>
<dbReference type="EMBL" id="JACBXQ010000001">
    <property type="protein sequence ID" value="MBG9985449.1"/>
    <property type="molecule type" value="Genomic_DNA"/>
</dbReference>
<sequence>MNSTIEIQLQNKESDGGRLDKVLQSYLEDMSRSSIQKLIKDQQITVNGKIEKANYKLIGNEVIQVNMIEEEAEVIQLIPEKMVLDIQYEDDAILVINKPAGIVVHPSKGHPKGTLVNGLYAYLKDNLSSDHTNIRPGIVHRIDKDTSGLLVVAKHDLAHAELAKQLENHTMGRTYYALVNGVIKEESGHIEMPVKRDPSNRLRWHVDENGKEAITDFEVLKRWPSASLVKVKLKTGRTHQIRIHMEAIGHPIIGDPVYRRHLQHMTGEFTQLKEGQLLHAKELQLYHPTRQEAMKFTSPLPERMLKIINQLDNR</sequence>
<dbReference type="CDD" id="cd02869">
    <property type="entry name" value="PseudoU_synth_RluA_like"/>
    <property type="match status" value="1"/>
</dbReference>
<evidence type="ECO:0000259" key="6">
    <source>
        <dbReference type="SMART" id="SM00363"/>
    </source>
</evidence>
<dbReference type="PANTHER" id="PTHR21600:SF44">
    <property type="entry name" value="RIBOSOMAL LARGE SUBUNIT PSEUDOURIDINE SYNTHASE D"/>
    <property type="match status" value="1"/>
</dbReference>
<dbReference type="Pfam" id="PF00849">
    <property type="entry name" value="PseudoU_synth_2"/>
    <property type="match status" value="1"/>
</dbReference>
<dbReference type="InterPro" id="IPR006145">
    <property type="entry name" value="PsdUridine_synth_RsuA/RluA"/>
</dbReference>
<dbReference type="PROSITE" id="PS50889">
    <property type="entry name" value="S4"/>
    <property type="match status" value="1"/>
</dbReference>
<evidence type="ECO:0000313" key="7">
    <source>
        <dbReference type="EMBL" id="MBG9985449.1"/>
    </source>
</evidence>
<comment type="catalytic activity">
    <reaction evidence="1 5">
        <text>a uridine in RNA = a pseudouridine in RNA</text>
        <dbReference type="Rhea" id="RHEA:48348"/>
        <dbReference type="Rhea" id="RHEA-COMP:12068"/>
        <dbReference type="Rhea" id="RHEA-COMP:12069"/>
        <dbReference type="ChEBI" id="CHEBI:65314"/>
        <dbReference type="ChEBI" id="CHEBI:65315"/>
    </reaction>
</comment>
<evidence type="ECO:0000256" key="5">
    <source>
        <dbReference type="RuleBase" id="RU362028"/>
    </source>
</evidence>
<keyword evidence="4" id="KW-0694">RNA-binding</keyword>
<dbReference type="SUPFAM" id="SSF55174">
    <property type="entry name" value="Alpha-L RNA-binding motif"/>
    <property type="match status" value="1"/>
</dbReference>
<reference evidence="7 8" key="1">
    <citation type="submission" date="2020-07" db="EMBL/GenBank/DDBJ databases">
        <title>Facklamia lactis sp. nov., isolated from raw milk.</title>
        <authorList>
            <person name="Doll E.V."/>
            <person name="Huptas C."/>
            <person name="Staib L."/>
            <person name="Wenning M."/>
            <person name="Scherer S."/>
        </authorList>
    </citation>
    <scope>NUCLEOTIDE SEQUENCE [LARGE SCALE GENOMIC DNA]</scope>
    <source>
        <strain evidence="7 8">DSM 111018</strain>
    </source>
</reference>
<dbReference type="InterPro" id="IPR006224">
    <property type="entry name" value="PsdUridine_synth_RluA-like_CS"/>
</dbReference>
<dbReference type="CDD" id="cd00165">
    <property type="entry name" value="S4"/>
    <property type="match status" value="1"/>
</dbReference>
<comment type="similarity">
    <text evidence="2 5">Belongs to the pseudouridine synthase RluA family.</text>
</comment>
<dbReference type="Pfam" id="PF01479">
    <property type="entry name" value="S4"/>
    <property type="match status" value="1"/>
</dbReference>
<dbReference type="PANTHER" id="PTHR21600">
    <property type="entry name" value="MITOCHONDRIAL RNA PSEUDOURIDINE SYNTHASE"/>
    <property type="match status" value="1"/>
</dbReference>
<evidence type="ECO:0000256" key="2">
    <source>
        <dbReference type="ARBA" id="ARBA00010876"/>
    </source>
</evidence>
<dbReference type="Gene3D" id="3.10.290.10">
    <property type="entry name" value="RNA-binding S4 domain"/>
    <property type="match status" value="1"/>
</dbReference>
<dbReference type="NCBIfam" id="TIGR00005">
    <property type="entry name" value="rluA_subfam"/>
    <property type="match status" value="1"/>
</dbReference>
<dbReference type="Gene3D" id="3.30.2350.10">
    <property type="entry name" value="Pseudouridine synthase"/>
    <property type="match status" value="1"/>
</dbReference>
<accession>A0ABS0LN24</accession>
<comment type="function">
    <text evidence="5">Responsible for synthesis of pseudouridine from uracil.</text>
</comment>
<evidence type="ECO:0000256" key="4">
    <source>
        <dbReference type="PROSITE-ProRule" id="PRU00182"/>
    </source>
</evidence>
<protein>
    <recommendedName>
        <fullName evidence="5">Pseudouridine synthase</fullName>
        <ecNumber evidence="5">5.4.99.-</ecNumber>
    </recommendedName>
</protein>
<dbReference type="PROSITE" id="PS01129">
    <property type="entry name" value="PSI_RLU"/>
    <property type="match status" value="1"/>
</dbReference>
<dbReference type="InterPro" id="IPR002942">
    <property type="entry name" value="S4_RNA-bd"/>
</dbReference>
<dbReference type="InterPro" id="IPR020103">
    <property type="entry name" value="PsdUridine_synth_cat_dom_sf"/>
</dbReference>